<dbReference type="PaxDb" id="55529-EKX49262"/>
<name>L1JLN6_GUITC</name>
<dbReference type="AlphaFoldDB" id="L1JLN6"/>
<reference evidence="3" key="3">
    <citation type="submission" date="2016-03" db="UniProtKB">
        <authorList>
            <consortium name="EnsemblProtists"/>
        </authorList>
    </citation>
    <scope>IDENTIFICATION</scope>
</reference>
<sequence>MPTLFLRPASALTEAEEFEKLQRRAAELREIFESQKAANSNLPTLQDSVARDKVAKGQVSGSKPEESKLLPSPSLTSVDVAKLLIAAMQKNDKPAPDSGLKAVLRFSSEKNPVKSMPEDRFFNMMKNSKYSILLADEYSFSVAKADEGVSKDDGEPFQVLDVKIKAPYKKMLMNGMQFEDFESLENDKENVQVSMKWQFSKSKESNCWLSDTLYVVSSSKNDAWRALV</sequence>
<feature type="region of interest" description="Disordered" evidence="1">
    <location>
        <begin position="42"/>
        <end position="72"/>
    </location>
</feature>
<dbReference type="EMBL" id="JH992982">
    <property type="protein sequence ID" value="EKX49262.1"/>
    <property type="molecule type" value="Genomic_DNA"/>
</dbReference>
<organism evidence="2">
    <name type="scientific">Guillardia theta (strain CCMP2712)</name>
    <name type="common">Cryptophyte</name>
    <dbReference type="NCBI Taxonomy" id="905079"/>
    <lineage>
        <taxon>Eukaryota</taxon>
        <taxon>Cryptophyceae</taxon>
        <taxon>Pyrenomonadales</taxon>
        <taxon>Geminigeraceae</taxon>
        <taxon>Guillardia</taxon>
    </lineage>
</organism>
<evidence type="ECO:0000313" key="3">
    <source>
        <dbReference type="EnsemblProtists" id="EKX49262"/>
    </source>
</evidence>
<evidence type="ECO:0000256" key="1">
    <source>
        <dbReference type="SAM" id="MobiDB-lite"/>
    </source>
</evidence>
<reference evidence="4" key="2">
    <citation type="submission" date="2012-11" db="EMBL/GenBank/DDBJ databases">
        <authorList>
            <person name="Kuo A."/>
            <person name="Curtis B.A."/>
            <person name="Tanifuji G."/>
            <person name="Burki F."/>
            <person name="Gruber A."/>
            <person name="Irimia M."/>
            <person name="Maruyama S."/>
            <person name="Arias M.C."/>
            <person name="Ball S.G."/>
            <person name="Gile G.H."/>
            <person name="Hirakawa Y."/>
            <person name="Hopkins J.F."/>
            <person name="Rensing S.A."/>
            <person name="Schmutz J."/>
            <person name="Symeonidi A."/>
            <person name="Elias M."/>
            <person name="Eveleigh R.J."/>
            <person name="Herman E.K."/>
            <person name="Klute M.J."/>
            <person name="Nakayama T."/>
            <person name="Obornik M."/>
            <person name="Reyes-Prieto A."/>
            <person name="Armbrust E.V."/>
            <person name="Aves S.J."/>
            <person name="Beiko R.G."/>
            <person name="Coutinho P."/>
            <person name="Dacks J.B."/>
            <person name="Durnford D.G."/>
            <person name="Fast N.M."/>
            <person name="Green B.R."/>
            <person name="Grisdale C."/>
            <person name="Hempe F."/>
            <person name="Henrissat B."/>
            <person name="Hoppner M.P."/>
            <person name="Ishida K.-I."/>
            <person name="Kim E."/>
            <person name="Koreny L."/>
            <person name="Kroth P.G."/>
            <person name="Liu Y."/>
            <person name="Malik S.-B."/>
            <person name="Maier U.G."/>
            <person name="McRose D."/>
            <person name="Mock T."/>
            <person name="Neilson J.A."/>
            <person name="Onodera N.T."/>
            <person name="Poole A.M."/>
            <person name="Pritham E.J."/>
            <person name="Richards T.A."/>
            <person name="Rocap G."/>
            <person name="Roy S.W."/>
            <person name="Sarai C."/>
            <person name="Schaack S."/>
            <person name="Shirato S."/>
            <person name="Slamovits C.H."/>
            <person name="Spencer D.F."/>
            <person name="Suzuki S."/>
            <person name="Worden A.Z."/>
            <person name="Zauner S."/>
            <person name="Barry K."/>
            <person name="Bell C."/>
            <person name="Bharti A.K."/>
            <person name="Crow J.A."/>
            <person name="Grimwood J."/>
            <person name="Kramer R."/>
            <person name="Lindquist E."/>
            <person name="Lucas S."/>
            <person name="Salamov A."/>
            <person name="McFadden G.I."/>
            <person name="Lane C.E."/>
            <person name="Keeling P.J."/>
            <person name="Gray M.W."/>
            <person name="Grigoriev I.V."/>
            <person name="Archibald J.M."/>
        </authorList>
    </citation>
    <scope>NUCLEOTIDE SEQUENCE</scope>
    <source>
        <strain evidence="4">CCMP2712</strain>
    </source>
</reference>
<keyword evidence="4" id="KW-1185">Reference proteome</keyword>
<protein>
    <submittedName>
        <fullName evidence="2 3">Uncharacterized protein</fullName>
    </submittedName>
</protein>
<proteinExistence type="predicted"/>
<dbReference type="EnsemblProtists" id="EKX49262">
    <property type="protein sequence ID" value="EKX49262"/>
    <property type="gene ID" value="GUITHDRAFT_104790"/>
</dbReference>
<dbReference type="GeneID" id="17306173"/>
<evidence type="ECO:0000313" key="4">
    <source>
        <dbReference type="Proteomes" id="UP000011087"/>
    </source>
</evidence>
<accession>L1JLN6</accession>
<reference evidence="2 4" key="1">
    <citation type="journal article" date="2012" name="Nature">
        <title>Algal genomes reveal evolutionary mosaicism and the fate of nucleomorphs.</title>
        <authorList>
            <consortium name="DOE Joint Genome Institute"/>
            <person name="Curtis B.A."/>
            <person name="Tanifuji G."/>
            <person name="Burki F."/>
            <person name="Gruber A."/>
            <person name="Irimia M."/>
            <person name="Maruyama S."/>
            <person name="Arias M.C."/>
            <person name="Ball S.G."/>
            <person name="Gile G.H."/>
            <person name="Hirakawa Y."/>
            <person name="Hopkins J.F."/>
            <person name="Kuo A."/>
            <person name="Rensing S.A."/>
            <person name="Schmutz J."/>
            <person name="Symeonidi A."/>
            <person name="Elias M."/>
            <person name="Eveleigh R.J."/>
            <person name="Herman E.K."/>
            <person name="Klute M.J."/>
            <person name="Nakayama T."/>
            <person name="Obornik M."/>
            <person name="Reyes-Prieto A."/>
            <person name="Armbrust E.V."/>
            <person name="Aves S.J."/>
            <person name="Beiko R.G."/>
            <person name="Coutinho P."/>
            <person name="Dacks J.B."/>
            <person name="Durnford D.G."/>
            <person name="Fast N.M."/>
            <person name="Green B.R."/>
            <person name="Grisdale C.J."/>
            <person name="Hempel F."/>
            <person name="Henrissat B."/>
            <person name="Hoppner M.P."/>
            <person name="Ishida K."/>
            <person name="Kim E."/>
            <person name="Koreny L."/>
            <person name="Kroth P.G."/>
            <person name="Liu Y."/>
            <person name="Malik S.B."/>
            <person name="Maier U.G."/>
            <person name="McRose D."/>
            <person name="Mock T."/>
            <person name="Neilson J.A."/>
            <person name="Onodera N.T."/>
            <person name="Poole A.M."/>
            <person name="Pritham E.J."/>
            <person name="Richards T.A."/>
            <person name="Rocap G."/>
            <person name="Roy S.W."/>
            <person name="Sarai C."/>
            <person name="Schaack S."/>
            <person name="Shirato S."/>
            <person name="Slamovits C.H."/>
            <person name="Spencer D.F."/>
            <person name="Suzuki S."/>
            <person name="Worden A.Z."/>
            <person name="Zauner S."/>
            <person name="Barry K."/>
            <person name="Bell C."/>
            <person name="Bharti A.K."/>
            <person name="Crow J.A."/>
            <person name="Grimwood J."/>
            <person name="Kramer R."/>
            <person name="Lindquist E."/>
            <person name="Lucas S."/>
            <person name="Salamov A."/>
            <person name="McFadden G.I."/>
            <person name="Lane C.E."/>
            <person name="Keeling P.J."/>
            <person name="Gray M.W."/>
            <person name="Grigoriev I.V."/>
            <person name="Archibald J.M."/>
        </authorList>
    </citation>
    <scope>NUCLEOTIDE SEQUENCE</scope>
    <source>
        <strain evidence="2 4">CCMP2712</strain>
    </source>
</reference>
<dbReference type="Proteomes" id="UP000011087">
    <property type="component" value="Unassembled WGS sequence"/>
</dbReference>
<gene>
    <name evidence="2" type="ORF">GUITHDRAFT_104790</name>
</gene>
<evidence type="ECO:0000313" key="2">
    <source>
        <dbReference type="EMBL" id="EKX49262.1"/>
    </source>
</evidence>
<dbReference type="KEGG" id="gtt:GUITHDRAFT_104790"/>
<dbReference type="HOGENOM" id="CLU_1216734_0_0_1"/>
<dbReference type="RefSeq" id="XP_005836242.1">
    <property type="nucleotide sequence ID" value="XM_005836185.1"/>
</dbReference>